<accession>W8B865</accession>
<evidence type="ECO:0000256" key="3">
    <source>
        <dbReference type="ARBA" id="ARBA00022884"/>
    </source>
</evidence>
<dbReference type="FunFam" id="3.30.70.330:FF:000013">
    <property type="entry name" value="CUGBP Elav-like family member 1 isoform 2"/>
    <property type="match status" value="1"/>
</dbReference>
<feature type="compositionally biased region" description="Low complexity" evidence="5">
    <location>
        <begin position="156"/>
        <end position="206"/>
    </location>
</feature>
<feature type="region of interest" description="Disordered" evidence="5">
    <location>
        <begin position="95"/>
        <end position="206"/>
    </location>
</feature>
<dbReference type="InterPro" id="IPR035979">
    <property type="entry name" value="RBD_domain_sf"/>
</dbReference>
<proteinExistence type="evidence at transcript level"/>
<dbReference type="GO" id="GO:0003723">
    <property type="term" value="F:RNA binding"/>
    <property type="evidence" value="ECO:0007669"/>
    <property type="project" value="UniProtKB-UniRule"/>
</dbReference>
<dbReference type="EMBL" id="GAMC01011728">
    <property type="protein sequence ID" value="JAB94827.1"/>
    <property type="molecule type" value="mRNA"/>
</dbReference>
<dbReference type="InterPro" id="IPR000504">
    <property type="entry name" value="RRM_dom"/>
</dbReference>
<dbReference type="InterPro" id="IPR034196">
    <property type="entry name" value="CELF1/2_RRM1"/>
</dbReference>
<dbReference type="InterPro" id="IPR012677">
    <property type="entry name" value="Nucleotide-bd_a/b_plait_sf"/>
</dbReference>
<dbReference type="PROSITE" id="PS50102">
    <property type="entry name" value="RRM"/>
    <property type="match status" value="2"/>
</dbReference>
<dbReference type="Gene3D" id="3.30.70.330">
    <property type="match status" value="2"/>
</dbReference>
<gene>
    <name evidence="7" type="primary">CELF1</name>
</gene>
<dbReference type="PANTHER" id="PTHR24012">
    <property type="entry name" value="RNA BINDING PROTEIN"/>
    <property type="match status" value="1"/>
</dbReference>
<protein>
    <submittedName>
        <fullName evidence="7">CUGBP Elav-like family member 1</fullName>
    </submittedName>
</protein>
<sequence>MFIKNNTLLNSSSGVGVGNGTSNGSDNLGIDNIGGVGLGSGGGGGGGGGVVAGDGLGANSATGSLSIASSSSVGGSSNSIGIGVGGGGGGGGGSAELLYPSSSSSSSSSASGQASSACSHSGSSSSVSGGSAAPLNPTRRCGTQTDNNNIGSGRRGLNLSLLHNHSNSSSSSSSSGSGNNNHNNNNNNSNSKGPTVTTTGVSGVGVANVTTSPSGLLSLPTKQPTSVATNVANSIAAAATTAGYLNTQATYGNVNGNNYTTAPPVKSEKMSDSEDSAQQISNETKHAAAIFSDSLMEDCPNFTVNLKNDTQDGNGMDVASVEDNEFAKDQPDPDNIKMFVGQIPKSWDETQLRKMFEQYGRVHTLNVLRDKVTTMSRGCCFVTYYTRKAALKAQDALHNIKTLEGMHHPIQMKPADSENRNERKLFVGMLNKKYNEADVRQLFTGHGTIEECTVLRDQNGQSKGCAFVTFATKHNAIGAIKALHQSRTMEGCSAPLVVKFADTQKEKDQKKMQQLQASLVGITTLTTPPTGSITGLAAAPNNGLSPAAAATLVPSPLTAASVRSNPSMSAALAAVAAAPQPAAVANPASALVPTSAAISVSPSLLTAAGSPQQTSPYLTTTDAMNASAAQLHLFQQLQAFGLHPAQYLQVSQPHLYRPLPLPPPPPPQPTTMPPHQVQLMRLTSPATMLAMDYSQLDPFRCRTW</sequence>
<feature type="domain" description="RRM" evidence="6">
    <location>
        <begin position="336"/>
        <end position="417"/>
    </location>
</feature>
<name>W8B865_CERCA</name>
<evidence type="ECO:0000256" key="1">
    <source>
        <dbReference type="ARBA" id="ARBA00009621"/>
    </source>
</evidence>
<dbReference type="SMART" id="SM00360">
    <property type="entry name" value="RRM"/>
    <property type="match status" value="2"/>
</dbReference>
<reference evidence="7" key="1">
    <citation type="submission" date="2013-07" db="EMBL/GenBank/DDBJ databases">
        <authorList>
            <person name="Geib S."/>
        </authorList>
    </citation>
    <scope>NUCLEOTIDE SEQUENCE</scope>
</reference>
<dbReference type="FunFam" id="3.30.70.330:FF:000322">
    <property type="entry name" value="CUGBP Elav-like family member 2"/>
    <property type="match status" value="1"/>
</dbReference>
<evidence type="ECO:0000259" key="6">
    <source>
        <dbReference type="PROSITE" id="PS50102"/>
    </source>
</evidence>
<dbReference type="AlphaFoldDB" id="W8B865"/>
<feature type="domain" description="RRM" evidence="6">
    <location>
        <begin position="423"/>
        <end position="503"/>
    </location>
</feature>
<evidence type="ECO:0000256" key="5">
    <source>
        <dbReference type="SAM" id="MobiDB-lite"/>
    </source>
</evidence>
<evidence type="ECO:0000256" key="4">
    <source>
        <dbReference type="PROSITE-ProRule" id="PRU00176"/>
    </source>
</evidence>
<dbReference type="Pfam" id="PF00076">
    <property type="entry name" value="RRM_1"/>
    <property type="match status" value="2"/>
</dbReference>
<keyword evidence="2" id="KW-0677">Repeat</keyword>
<reference evidence="7" key="2">
    <citation type="journal article" date="2014" name="BMC Genomics">
        <title>A genomic perspective to assessing quality of mass-reared SIT flies used in Mediterranean fruit fly (Ceratitis capitata) eradication in California.</title>
        <authorList>
            <person name="Calla B."/>
            <person name="Hall B."/>
            <person name="Hou S."/>
            <person name="Geib S.M."/>
        </authorList>
    </citation>
    <scope>NUCLEOTIDE SEQUENCE</scope>
</reference>
<dbReference type="CDD" id="cd12631">
    <property type="entry name" value="RRM1_CELF1_2_Bruno"/>
    <property type="match status" value="1"/>
</dbReference>
<feature type="compositionally biased region" description="Low complexity" evidence="5">
    <location>
        <begin position="101"/>
        <end position="133"/>
    </location>
</feature>
<evidence type="ECO:0000256" key="2">
    <source>
        <dbReference type="ARBA" id="ARBA00022737"/>
    </source>
</evidence>
<evidence type="ECO:0000313" key="7">
    <source>
        <dbReference type="EMBL" id="JAB94827.1"/>
    </source>
</evidence>
<dbReference type="SUPFAM" id="SSF54928">
    <property type="entry name" value="RNA-binding domain, RBD"/>
    <property type="match status" value="2"/>
</dbReference>
<keyword evidence="3 4" id="KW-0694">RNA-binding</keyword>
<feature type="compositionally biased region" description="Polar residues" evidence="5">
    <location>
        <begin position="141"/>
        <end position="151"/>
    </location>
</feature>
<dbReference type="OrthoDB" id="6340111at2759"/>
<organism evidence="7">
    <name type="scientific">Ceratitis capitata</name>
    <name type="common">Mediterranean fruit fly</name>
    <name type="synonym">Tephritis capitata</name>
    <dbReference type="NCBI Taxonomy" id="7213"/>
    <lineage>
        <taxon>Eukaryota</taxon>
        <taxon>Metazoa</taxon>
        <taxon>Ecdysozoa</taxon>
        <taxon>Arthropoda</taxon>
        <taxon>Hexapoda</taxon>
        <taxon>Insecta</taxon>
        <taxon>Pterygota</taxon>
        <taxon>Neoptera</taxon>
        <taxon>Endopterygota</taxon>
        <taxon>Diptera</taxon>
        <taxon>Brachycera</taxon>
        <taxon>Muscomorpha</taxon>
        <taxon>Tephritoidea</taxon>
        <taxon>Tephritidae</taxon>
        <taxon>Ceratitis</taxon>
        <taxon>Ceratitis</taxon>
    </lineage>
</organism>
<comment type="similarity">
    <text evidence="1">Belongs to the CELF/BRUNOL family.</text>
</comment>